<organism evidence="1 2">
    <name type="scientific">Vicia faba</name>
    <name type="common">Broad bean</name>
    <name type="synonym">Faba vulgaris</name>
    <dbReference type="NCBI Taxonomy" id="3906"/>
    <lineage>
        <taxon>Eukaryota</taxon>
        <taxon>Viridiplantae</taxon>
        <taxon>Streptophyta</taxon>
        <taxon>Embryophyta</taxon>
        <taxon>Tracheophyta</taxon>
        <taxon>Spermatophyta</taxon>
        <taxon>Magnoliopsida</taxon>
        <taxon>eudicotyledons</taxon>
        <taxon>Gunneridae</taxon>
        <taxon>Pentapetalae</taxon>
        <taxon>rosids</taxon>
        <taxon>fabids</taxon>
        <taxon>Fabales</taxon>
        <taxon>Fabaceae</taxon>
        <taxon>Papilionoideae</taxon>
        <taxon>50 kb inversion clade</taxon>
        <taxon>NPAAA clade</taxon>
        <taxon>Hologalegina</taxon>
        <taxon>IRL clade</taxon>
        <taxon>Fabeae</taxon>
        <taxon>Vicia</taxon>
    </lineage>
</organism>
<proteinExistence type="predicted"/>
<protein>
    <submittedName>
        <fullName evidence="1">Uncharacterized protein</fullName>
    </submittedName>
</protein>
<dbReference type="AlphaFoldDB" id="A0AAV0Z6V3"/>
<name>A0AAV0Z6V3_VICFA</name>
<sequence length="137" mass="15497">MILGEITKHNKGKAPQALHEGYGDNHQSSYSFNATPKHVHGSTSALKSASDARDGAVAVLPQSTIIDKAENKALRKLRSFKQFDTVNDTSDHYFIEKSPKMQNPKSWLKKSRKSGRFWRSICWIQYLCESTNQGWIS</sequence>
<dbReference type="EMBL" id="OX451735">
    <property type="protein sequence ID" value="CAI8593119.1"/>
    <property type="molecule type" value="Genomic_DNA"/>
</dbReference>
<evidence type="ECO:0000313" key="2">
    <source>
        <dbReference type="Proteomes" id="UP001157006"/>
    </source>
</evidence>
<keyword evidence="2" id="KW-1185">Reference proteome</keyword>
<dbReference type="Proteomes" id="UP001157006">
    <property type="component" value="Chromosome 1S"/>
</dbReference>
<accession>A0AAV0Z6V3</accession>
<evidence type="ECO:0000313" key="1">
    <source>
        <dbReference type="EMBL" id="CAI8593119.1"/>
    </source>
</evidence>
<gene>
    <name evidence="1" type="ORF">VFH_I075320</name>
</gene>
<reference evidence="1 2" key="1">
    <citation type="submission" date="2023-01" db="EMBL/GenBank/DDBJ databases">
        <authorList>
            <person name="Kreplak J."/>
        </authorList>
    </citation>
    <scope>NUCLEOTIDE SEQUENCE [LARGE SCALE GENOMIC DNA]</scope>
</reference>